<keyword evidence="2" id="KW-1185">Reference proteome</keyword>
<evidence type="ECO:0000313" key="2">
    <source>
        <dbReference type="Proteomes" id="UP001379945"/>
    </source>
</evidence>
<sequence length="97" mass="10483">MVHSKCNCGCASVGFLPESEKAPAETTRLADGLGLTANNQVVGALLLGTDQTLVELEVYWHEAEPALLPLAETIVPWEQGAELRELAERVINIDAQR</sequence>
<gene>
    <name evidence="1" type="ORF">AACH00_16055</name>
</gene>
<evidence type="ECO:0000313" key="1">
    <source>
        <dbReference type="EMBL" id="MEK8047874.1"/>
    </source>
</evidence>
<organism evidence="1 2">
    <name type="scientific">Ideonella margarita</name>
    <dbReference type="NCBI Taxonomy" id="2984191"/>
    <lineage>
        <taxon>Bacteria</taxon>
        <taxon>Pseudomonadati</taxon>
        <taxon>Pseudomonadota</taxon>
        <taxon>Betaproteobacteria</taxon>
        <taxon>Burkholderiales</taxon>
        <taxon>Sphaerotilaceae</taxon>
        <taxon>Ideonella</taxon>
    </lineage>
</organism>
<dbReference type="EMBL" id="JBBUTI010000012">
    <property type="protein sequence ID" value="MEK8047874.1"/>
    <property type="molecule type" value="Genomic_DNA"/>
</dbReference>
<dbReference type="Proteomes" id="UP001379945">
    <property type="component" value="Unassembled WGS sequence"/>
</dbReference>
<proteinExistence type="predicted"/>
<reference evidence="1 2" key="1">
    <citation type="submission" date="2024-04" db="EMBL/GenBank/DDBJ databases">
        <title>Novel species of the genus Ideonella isolated from streams.</title>
        <authorList>
            <person name="Lu H."/>
        </authorList>
    </citation>
    <scope>NUCLEOTIDE SEQUENCE [LARGE SCALE GENOMIC DNA]</scope>
    <source>
        <strain evidence="1 2">LYT19W</strain>
    </source>
</reference>
<dbReference type="RefSeq" id="WP_341400184.1">
    <property type="nucleotide sequence ID" value="NZ_JBBUTI010000012.1"/>
</dbReference>
<protein>
    <submittedName>
        <fullName evidence="1">Uncharacterized protein</fullName>
    </submittedName>
</protein>
<comment type="caution">
    <text evidence="1">The sequence shown here is derived from an EMBL/GenBank/DDBJ whole genome shotgun (WGS) entry which is preliminary data.</text>
</comment>
<name>A0ABU9C7M2_9BURK</name>
<accession>A0ABU9C7M2</accession>